<dbReference type="Pfam" id="PF04993">
    <property type="entry name" value="TfoX_N"/>
    <property type="match status" value="1"/>
</dbReference>
<organism evidence="2 3">
    <name type="scientific">Actinomycetospora lemnae</name>
    <dbReference type="NCBI Taxonomy" id="3019891"/>
    <lineage>
        <taxon>Bacteria</taxon>
        <taxon>Bacillati</taxon>
        <taxon>Actinomycetota</taxon>
        <taxon>Actinomycetes</taxon>
        <taxon>Pseudonocardiales</taxon>
        <taxon>Pseudonocardiaceae</taxon>
        <taxon>Actinomycetospora</taxon>
    </lineage>
</organism>
<evidence type="ECO:0000313" key="3">
    <source>
        <dbReference type="Proteomes" id="UP001300763"/>
    </source>
</evidence>
<reference evidence="2 3" key="1">
    <citation type="submission" date="2023-02" db="EMBL/GenBank/DDBJ databases">
        <title>Genome sequencing required for Actinomycetospora new species description.</title>
        <authorList>
            <person name="Saimee Y."/>
            <person name="Duangmal K."/>
        </authorList>
    </citation>
    <scope>NUCLEOTIDE SEQUENCE [LARGE SCALE GENOMIC DNA]</scope>
    <source>
        <strain evidence="2 3">DW7H6</strain>
    </source>
</reference>
<comment type="caution">
    <text evidence="2">The sequence shown here is derived from an EMBL/GenBank/DDBJ whole genome shotgun (WGS) entry which is preliminary data.</text>
</comment>
<proteinExistence type="predicted"/>
<dbReference type="Gene3D" id="3.30.1460.30">
    <property type="entry name" value="YgaC/TfoX-N like chaperone"/>
    <property type="match status" value="1"/>
</dbReference>
<gene>
    <name evidence="2" type="ORF">PGB27_07260</name>
</gene>
<keyword evidence="3" id="KW-1185">Reference proteome</keyword>
<accession>A0ABT5SQT4</accession>
<sequence length="116" mass="12765">MAYDTELAERLRALLAAHDDLTEKRMFGGQAFLLGGHMTVCASSRGVLMVRVDPARADVLLERPGAGPMEMRGRELRGWLDVEGELDDAALQGWVGEGVAYVRSLPRKEPPKESSR</sequence>
<feature type="domain" description="TfoX N-terminal" evidence="1">
    <location>
        <begin position="14"/>
        <end position="98"/>
    </location>
</feature>
<name>A0ABT5SQT4_9PSEU</name>
<dbReference type="EMBL" id="JAQZAO010000003">
    <property type="protein sequence ID" value="MDD7965149.1"/>
    <property type="molecule type" value="Genomic_DNA"/>
</dbReference>
<dbReference type="SUPFAM" id="SSF159894">
    <property type="entry name" value="YgaC/TfoX-N like"/>
    <property type="match status" value="1"/>
</dbReference>
<protein>
    <submittedName>
        <fullName evidence="2">TfoX/Sxy family protein</fullName>
    </submittedName>
</protein>
<dbReference type="InterPro" id="IPR007076">
    <property type="entry name" value="TfoX_N"/>
</dbReference>
<evidence type="ECO:0000259" key="1">
    <source>
        <dbReference type="Pfam" id="PF04993"/>
    </source>
</evidence>
<dbReference type="RefSeq" id="WP_274199700.1">
    <property type="nucleotide sequence ID" value="NZ_JAQZAO010000003.1"/>
</dbReference>
<evidence type="ECO:0000313" key="2">
    <source>
        <dbReference type="EMBL" id="MDD7965149.1"/>
    </source>
</evidence>
<dbReference type="Proteomes" id="UP001300763">
    <property type="component" value="Unassembled WGS sequence"/>
</dbReference>